<dbReference type="Gene3D" id="2.30.30.40">
    <property type="entry name" value="SH3 Domains"/>
    <property type="match status" value="1"/>
</dbReference>
<evidence type="ECO:0000259" key="2">
    <source>
        <dbReference type="PROSITE" id="PS51781"/>
    </source>
</evidence>
<organism evidence="3 4">
    <name type="scientific">Microbaculum marinum</name>
    <dbReference type="NCBI Taxonomy" id="1764581"/>
    <lineage>
        <taxon>Bacteria</taxon>
        <taxon>Pseudomonadati</taxon>
        <taxon>Pseudomonadota</taxon>
        <taxon>Alphaproteobacteria</taxon>
        <taxon>Hyphomicrobiales</taxon>
        <taxon>Tepidamorphaceae</taxon>
        <taxon>Microbaculum</taxon>
    </lineage>
</organism>
<gene>
    <name evidence="3" type="ORF">V3328_11820</name>
</gene>
<evidence type="ECO:0000313" key="3">
    <source>
        <dbReference type="EMBL" id="MEJ8572166.1"/>
    </source>
</evidence>
<feature type="domain" description="SH3b" evidence="2">
    <location>
        <begin position="23"/>
        <end position="90"/>
    </location>
</feature>
<reference evidence="3 4" key="1">
    <citation type="submission" date="2024-02" db="EMBL/GenBank/DDBJ databases">
        <title>Genome analysis and characterization of Microbaculum marinisediminis sp. nov., isolated from marine sediment.</title>
        <authorList>
            <person name="Du Z.-J."/>
            <person name="Ye Y.-Q."/>
            <person name="Zhang Z.-R."/>
            <person name="Yuan S.-M."/>
            <person name="Zhang X.-Y."/>
        </authorList>
    </citation>
    <scope>NUCLEOTIDE SEQUENCE [LARGE SCALE GENOMIC DNA]</scope>
    <source>
        <strain evidence="3 4">SDUM1044001</strain>
    </source>
</reference>
<dbReference type="PROSITE" id="PS51781">
    <property type="entry name" value="SH3B"/>
    <property type="match status" value="1"/>
</dbReference>
<accession>A0AAW9RXC9</accession>
<evidence type="ECO:0000256" key="1">
    <source>
        <dbReference type="SAM" id="SignalP"/>
    </source>
</evidence>
<dbReference type="SMART" id="SM00287">
    <property type="entry name" value="SH3b"/>
    <property type="match status" value="1"/>
</dbReference>
<comment type="caution">
    <text evidence="3">The sequence shown here is derived from an EMBL/GenBank/DDBJ whole genome shotgun (WGS) entry which is preliminary data.</text>
</comment>
<dbReference type="InterPro" id="IPR003646">
    <property type="entry name" value="SH3-like_bac-type"/>
</dbReference>
<sequence>MLSLSRSLVAAAALGTFAALPATANASVSAFATGNVNMRTCGSTSCPRVTTVPVGAPVVIYQCTSGYGWCDTQYGGYRGWVSGRYLQANAPGYSSPSPLPAIGALLGIGIIGAAIANNNYYNYNPYPYYYPGWRPPYNYRPYPYRPYPVKPWTPPRGGYSPSFPGGGSGSFGRGGR</sequence>
<name>A0AAW9RXC9_9HYPH</name>
<dbReference type="EMBL" id="JAZHOF010000004">
    <property type="protein sequence ID" value="MEJ8572166.1"/>
    <property type="molecule type" value="Genomic_DNA"/>
</dbReference>
<dbReference type="RefSeq" id="WP_340329860.1">
    <property type="nucleotide sequence ID" value="NZ_JAZHOF010000004.1"/>
</dbReference>
<protein>
    <submittedName>
        <fullName evidence="3">SH3 domain-containing protein</fullName>
    </submittedName>
</protein>
<keyword evidence="4" id="KW-1185">Reference proteome</keyword>
<dbReference type="AlphaFoldDB" id="A0AAW9RXC9"/>
<feature type="signal peptide" evidence="1">
    <location>
        <begin position="1"/>
        <end position="26"/>
    </location>
</feature>
<feature type="chain" id="PRO_5043813222" evidence="1">
    <location>
        <begin position="27"/>
        <end position="176"/>
    </location>
</feature>
<proteinExistence type="predicted"/>
<evidence type="ECO:0000313" key="4">
    <source>
        <dbReference type="Proteomes" id="UP001378188"/>
    </source>
</evidence>
<dbReference type="Pfam" id="PF08239">
    <property type="entry name" value="SH3_3"/>
    <property type="match status" value="1"/>
</dbReference>
<keyword evidence="1" id="KW-0732">Signal</keyword>
<dbReference type="Proteomes" id="UP001378188">
    <property type="component" value="Unassembled WGS sequence"/>
</dbReference>